<keyword evidence="4" id="KW-1185">Reference proteome</keyword>
<dbReference type="Pfam" id="PF21340">
    <property type="entry name" value="Polysacc_lyase-like"/>
    <property type="match status" value="1"/>
</dbReference>
<organism evidence="3 4">
    <name type="scientific">Fusarium gaditjirri</name>
    <dbReference type="NCBI Taxonomy" id="282569"/>
    <lineage>
        <taxon>Eukaryota</taxon>
        <taxon>Fungi</taxon>
        <taxon>Dikarya</taxon>
        <taxon>Ascomycota</taxon>
        <taxon>Pezizomycotina</taxon>
        <taxon>Sordariomycetes</taxon>
        <taxon>Hypocreomycetidae</taxon>
        <taxon>Hypocreales</taxon>
        <taxon>Nectriaceae</taxon>
        <taxon>Fusarium</taxon>
        <taxon>Fusarium nisikadoi species complex</taxon>
    </lineage>
</organism>
<reference evidence="3" key="1">
    <citation type="journal article" date="2020" name="BMC Genomics">
        <title>Correction to: Identification and distribution of gene clusters required for synthesis of sphingolipid metabolism inhibitors in diverse species of the filamentous fungus Fusarium.</title>
        <authorList>
            <person name="Kim H.S."/>
            <person name="Lohmar J.M."/>
            <person name="Busman M."/>
            <person name="Brown D.W."/>
            <person name="Naumann T.A."/>
            <person name="Divon H.H."/>
            <person name="Lysoe E."/>
            <person name="Uhlig S."/>
            <person name="Proctor R.H."/>
        </authorList>
    </citation>
    <scope>NUCLEOTIDE SEQUENCE</scope>
    <source>
        <strain evidence="3">NRRL 45417</strain>
    </source>
</reference>
<evidence type="ECO:0000259" key="2">
    <source>
        <dbReference type="Pfam" id="PF21340"/>
    </source>
</evidence>
<feature type="domain" description="Cip1-like core" evidence="2">
    <location>
        <begin position="111"/>
        <end position="319"/>
    </location>
</feature>
<proteinExistence type="predicted"/>
<feature type="transmembrane region" description="Helical" evidence="1">
    <location>
        <begin position="51"/>
        <end position="71"/>
    </location>
</feature>
<dbReference type="Proteomes" id="UP000604273">
    <property type="component" value="Unassembled WGS sequence"/>
</dbReference>
<comment type="caution">
    <text evidence="3">The sequence shown here is derived from an EMBL/GenBank/DDBJ whole genome shotgun (WGS) entry which is preliminary data.</text>
</comment>
<sequence length="328" mass="35943">MLVSGFTSWPDKEIAGFRFRTNRKTPARPMTTTSDRTALFQASVPNIVSHFSSYIDLASSLILGSLGLFILTSLHFFQSILHFSYIFIMLRQVALAALSVLPLALGQVAEDFESGWDKVAWPTYAPDCDQGGSVELDKTTAHSGKNSIKVTGGPNGFCGHKFFGTDAVPEGHVYVRTWMKTAKAFDDSHVTFITMPDAAQGKGKHLRIGGQSKIMMYNHESDDATLPDLSPDGIAASKSIPANTWQCLEYHLSPDGTIATWLNDNPVLGLVYKPEAPSSYANGWARSKPKPKVQGVYFGWESYSGAVNTFWFDDIAIDSKRIGCAVKK</sequence>
<keyword evidence="1" id="KW-0812">Transmembrane</keyword>
<evidence type="ECO:0000256" key="1">
    <source>
        <dbReference type="SAM" id="Phobius"/>
    </source>
</evidence>
<dbReference type="EMBL" id="JABFAI010000095">
    <property type="protein sequence ID" value="KAF4955681.1"/>
    <property type="molecule type" value="Genomic_DNA"/>
</dbReference>
<dbReference type="Gene3D" id="2.60.120.200">
    <property type="match status" value="1"/>
</dbReference>
<name>A0A8H4WZQ2_9HYPO</name>
<evidence type="ECO:0000313" key="4">
    <source>
        <dbReference type="Proteomes" id="UP000604273"/>
    </source>
</evidence>
<dbReference type="InterPro" id="IPR048955">
    <property type="entry name" value="Cip1-like_core"/>
</dbReference>
<dbReference type="AlphaFoldDB" id="A0A8H4WZQ2"/>
<keyword evidence="1" id="KW-1133">Transmembrane helix</keyword>
<accession>A0A8H4WZQ2</accession>
<protein>
    <recommendedName>
        <fullName evidence="2">Cip1-like core domain-containing protein</fullName>
    </recommendedName>
</protein>
<keyword evidence="1" id="KW-0472">Membrane</keyword>
<reference evidence="3" key="2">
    <citation type="submission" date="2020-05" db="EMBL/GenBank/DDBJ databases">
        <authorList>
            <person name="Kim H.-S."/>
            <person name="Proctor R.H."/>
            <person name="Brown D.W."/>
        </authorList>
    </citation>
    <scope>NUCLEOTIDE SEQUENCE</scope>
    <source>
        <strain evidence="3">NRRL 45417</strain>
    </source>
</reference>
<evidence type="ECO:0000313" key="3">
    <source>
        <dbReference type="EMBL" id="KAF4955681.1"/>
    </source>
</evidence>
<gene>
    <name evidence="3" type="ORF">FGADI_4374</name>
</gene>
<dbReference type="OrthoDB" id="5313668at2759"/>
<feature type="transmembrane region" description="Helical" evidence="1">
    <location>
        <begin position="83"/>
        <end position="105"/>
    </location>
</feature>